<protein>
    <submittedName>
        <fullName evidence="1">Uncharacterized protein</fullName>
    </submittedName>
</protein>
<name>D3BJN9_HETP5</name>
<keyword evidence="2" id="KW-1185">Reference proteome</keyword>
<evidence type="ECO:0000313" key="2">
    <source>
        <dbReference type="Proteomes" id="UP000001396"/>
    </source>
</evidence>
<sequence>MDQDYDTGKDVYVKTNNSTNHEFTSYIKNFKEWSEGEKEIDRWIGTLGFDQSIMRLTNVHIRFDRLDIHNVKFINNTESTLTNTYSNTTKQIPLSEIIEVKAERVLFIFTKAVYIRTKNVGTKVFKINSLSHSAEKIAEQINHQIQLSRNNNQ</sequence>
<comment type="caution">
    <text evidence="1">The sequence shown here is derived from an EMBL/GenBank/DDBJ whole genome shotgun (WGS) entry which is preliminary data.</text>
</comment>
<reference evidence="1 2" key="1">
    <citation type="journal article" date="2011" name="Genome Res.">
        <title>Phylogeny-wide analysis of social amoeba genomes highlights ancient origins for complex intercellular communication.</title>
        <authorList>
            <person name="Heidel A.J."/>
            <person name="Lawal H.M."/>
            <person name="Felder M."/>
            <person name="Schilde C."/>
            <person name="Helps N.R."/>
            <person name="Tunggal B."/>
            <person name="Rivero F."/>
            <person name="John U."/>
            <person name="Schleicher M."/>
            <person name="Eichinger L."/>
            <person name="Platzer M."/>
            <person name="Noegel A.A."/>
            <person name="Schaap P."/>
            <person name="Gloeckner G."/>
        </authorList>
    </citation>
    <scope>NUCLEOTIDE SEQUENCE [LARGE SCALE GENOMIC DNA]</scope>
    <source>
        <strain evidence="2">ATCC 26659 / Pp 5 / PN500</strain>
    </source>
</reference>
<dbReference type="Proteomes" id="UP000001396">
    <property type="component" value="Unassembled WGS sequence"/>
</dbReference>
<evidence type="ECO:0000313" key="1">
    <source>
        <dbReference type="EMBL" id="EFA78119.1"/>
    </source>
</evidence>
<gene>
    <name evidence="1" type="ORF">PPL_08767</name>
</gene>
<dbReference type="InParanoid" id="D3BJN9"/>
<accession>D3BJN9</accession>
<dbReference type="RefSeq" id="XP_020430245.1">
    <property type="nucleotide sequence ID" value="XM_020579570.1"/>
</dbReference>
<proteinExistence type="predicted"/>
<organism evidence="1 2">
    <name type="scientific">Heterostelium pallidum (strain ATCC 26659 / Pp 5 / PN500)</name>
    <name type="common">Cellular slime mold</name>
    <name type="synonym">Polysphondylium pallidum</name>
    <dbReference type="NCBI Taxonomy" id="670386"/>
    <lineage>
        <taxon>Eukaryota</taxon>
        <taxon>Amoebozoa</taxon>
        <taxon>Evosea</taxon>
        <taxon>Eumycetozoa</taxon>
        <taxon>Dictyostelia</taxon>
        <taxon>Acytosteliales</taxon>
        <taxon>Acytosteliaceae</taxon>
        <taxon>Heterostelium</taxon>
    </lineage>
</organism>
<dbReference type="EMBL" id="ADBJ01000038">
    <property type="protein sequence ID" value="EFA78119.1"/>
    <property type="molecule type" value="Genomic_DNA"/>
</dbReference>
<dbReference type="AlphaFoldDB" id="D3BJN9"/>
<dbReference type="GeneID" id="31364244"/>